<feature type="compositionally biased region" description="Acidic residues" evidence="1">
    <location>
        <begin position="239"/>
        <end position="252"/>
    </location>
</feature>
<dbReference type="AlphaFoldDB" id="A0A9P9ESZ7"/>
<feature type="region of interest" description="Disordered" evidence="1">
    <location>
        <begin position="225"/>
        <end position="257"/>
    </location>
</feature>
<feature type="compositionally biased region" description="Low complexity" evidence="1">
    <location>
        <begin position="227"/>
        <end position="238"/>
    </location>
</feature>
<keyword evidence="4" id="KW-1185">Reference proteome</keyword>
<comment type="caution">
    <text evidence="3">The sequence shown here is derived from an EMBL/GenBank/DDBJ whole genome shotgun (WGS) entry which is preliminary data.</text>
</comment>
<dbReference type="Gene3D" id="3.10.20.90">
    <property type="entry name" value="Phosphatidylinositol 3-kinase Catalytic Subunit, Chain A, domain 1"/>
    <property type="match status" value="1"/>
</dbReference>
<accession>A0A9P9ESZ7</accession>
<feature type="compositionally biased region" description="Basic and acidic residues" evidence="1">
    <location>
        <begin position="103"/>
        <end position="126"/>
    </location>
</feature>
<dbReference type="PANTHER" id="PTHR13609">
    <property type="entry name" value="UBIQUITIN DOMAIN CONTAINING 1 PROTEIN-RELATED"/>
    <property type="match status" value="1"/>
</dbReference>
<evidence type="ECO:0000259" key="2">
    <source>
        <dbReference type="PROSITE" id="PS50053"/>
    </source>
</evidence>
<feature type="domain" description="Ubiquitin-like" evidence="2">
    <location>
        <begin position="270"/>
        <end position="345"/>
    </location>
</feature>
<dbReference type="InterPro" id="IPR038169">
    <property type="entry name" value="DC-UbP/UBTD2_N_sf"/>
</dbReference>
<dbReference type="InterPro" id="IPR039869">
    <property type="entry name" value="UBTD1/2"/>
</dbReference>
<dbReference type="InterPro" id="IPR000626">
    <property type="entry name" value="Ubiquitin-like_dom"/>
</dbReference>
<gene>
    <name evidence="3" type="ORF">EDB81DRAFT_948084</name>
</gene>
<dbReference type="EMBL" id="JAGMUV010000009">
    <property type="protein sequence ID" value="KAH7144083.1"/>
    <property type="molecule type" value="Genomic_DNA"/>
</dbReference>
<dbReference type="InterPro" id="IPR029071">
    <property type="entry name" value="Ubiquitin-like_domsf"/>
</dbReference>
<dbReference type="PROSITE" id="PS50053">
    <property type="entry name" value="UBIQUITIN_2"/>
    <property type="match status" value="1"/>
</dbReference>
<proteinExistence type="predicted"/>
<evidence type="ECO:0000313" key="4">
    <source>
        <dbReference type="Proteomes" id="UP000738349"/>
    </source>
</evidence>
<sequence>MGSNAQARSRIVQACIDHAAQFQKKQRLQVELEAIPPKTSNYPTTTTTLGGCCFSRSSGPNSPYPGGAPNASSRAINPPPLSLPEPAHGDSPRGASRRHRREQRPLDQHIDKPLRRHEWSSRDRSWTRRGITTERAAFFDTRVTGRPEVWQTIHAALQVLWDSVEQDAQDDGANGLATAQMILSAAEISLPTGNLVNGVYDALGNYYQLPEWVVSDPQNLVVEPDVGAKGDASTAGDDTTAEDDMTDDDDEIDGRKREKGKEVIDVREMVSLRARLSENGQDINISIGESEMVKNVARKIAQEAGLASTKKIRIAYMGKMLKENSPLGAQGWQTGHIVNALVFNR</sequence>
<dbReference type="Proteomes" id="UP000738349">
    <property type="component" value="Unassembled WGS sequence"/>
</dbReference>
<evidence type="ECO:0000256" key="1">
    <source>
        <dbReference type="SAM" id="MobiDB-lite"/>
    </source>
</evidence>
<dbReference type="InterPro" id="IPR032752">
    <property type="entry name" value="DC-UbP/UBTD2_N"/>
</dbReference>
<feature type="region of interest" description="Disordered" evidence="1">
    <location>
        <begin position="60"/>
        <end position="126"/>
    </location>
</feature>
<name>A0A9P9ESZ7_9HYPO</name>
<dbReference type="SUPFAM" id="SSF54236">
    <property type="entry name" value="Ubiquitin-like"/>
    <property type="match status" value="1"/>
</dbReference>
<dbReference type="Gene3D" id="1.20.225.20">
    <property type="entry name" value="Ub domain-containing protein, DC-UbP/UBTD2, N-terminal domain"/>
    <property type="match status" value="1"/>
</dbReference>
<organism evidence="3 4">
    <name type="scientific">Dactylonectria macrodidyma</name>
    <dbReference type="NCBI Taxonomy" id="307937"/>
    <lineage>
        <taxon>Eukaryota</taxon>
        <taxon>Fungi</taxon>
        <taxon>Dikarya</taxon>
        <taxon>Ascomycota</taxon>
        <taxon>Pezizomycotina</taxon>
        <taxon>Sordariomycetes</taxon>
        <taxon>Hypocreomycetidae</taxon>
        <taxon>Hypocreales</taxon>
        <taxon>Nectriaceae</taxon>
        <taxon>Dactylonectria</taxon>
    </lineage>
</organism>
<evidence type="ECO:0000313" key="3">
    <source>
        <dbReference type="EMBL" id="KAH7144083.1"/>
    </source>
</evidence>
<dbReference type="OrthoDB" id="1640476at2759"/>
<dbReference type="Pfam" id="PF16455">
    <property type="entry name" value="UBD"/>
    <property type="match status" value="1"/>
</dbReference>
<reference evidence="3" key="1">
    <citation type="journal article" date="2021" name="Nat. Commun.">
        <title>Genetic determinants of endophytism in the Arabidopsis root mycobiome.</title>
        <authorList>
            <person name="Mesny F."/>
            <person name="Miyauchi S."/>
            <person name="Thiergart T."/>
            <person name="Pickel B."/>
            <person name="Atanasova L."/>
            <person name="Karlsson M."/>
            <person name="Huettel B."/>
            <person name="Barry K.W."/>
            <person name="Haridas S."/>
            <person name="Chen C."/>
            <person name="Bauer D."/>
            <person name="Andreopoulos W."/>
            <person name="Pangilinan J."/>
            <person name="LaButti K."/>
            <person name="Riley R."/>
            <person name="Lipzen A."/>
            <person name="Clum A."/>
            <person name="Drula E."/>
            <person name="Henrissat B."/>
            <person name="Kohler A."/>
            <person name="Grigoriev I.V."/>
            <person name="Martin F.M."/>
            <person name="Hacquard S."/>
        </authorList>
    </citation>
    <scope>NUCLEOTIDE SEQUENCE</scope>
    <source>
        <strain evidence="3">MPI-CAGE-AT-0147</strain>
    </source>
</reference>
<protein>
    <recommendedName>
        <fullName evidence="2">Ubiquitin-like domain-containing protein</fullName>
    </recommendedName>
</protein>